<accession>Q67NB9</accession>
<dbReference type="AlphaFoldDB" id="Q67NB9"/>
<dbReference type="Proteomes" id="UP000000417">
    <property type="component" value="Chromosome"/>
</dbReference>
<reference evidence="1 2" key="1">
    <citation type="journal article" date="2004" name="Nucleic Acids Res.">
        <title>Genome sequence of Symbiobacterium thermophilum, an uncultivable bacterium that depends on microbial commensalism.</title>
        <authorList>
            <person name="Ueda K."/>
            <person name="Yamashita A."/>
            <person name="Ishikawa J."/>
            <person name="Shimada M."/>
            <person name="Watsuji T."/>
            <person name="Morimura K."/>
            <person name="Ikeda H."/>
            <person name="Hattori M."/>
            <person name="Beppu T."/>
        </authorList>
    </citation>
    <scope>NUCLEOTIDE SEQUENCE [LARGE SCALE GENOMIC DNA]</scope>
    <source>
        <strain evidence="2">T / IAM 14863</strain>
    </source>
</reference>
<sequence length="56" mass="6005">MMFYGFGKPFYGKSFLGKPFVGKPFFGKGFPATKASGFNSFIPNTTVATTPFPGAI</sequence>
<evidence type="ECO:0000313" key="2">
    <source>
        <dbReference type="Proteomes" id="UP000000417"/>
    </source>
</evidence>
<proteinExistence type="predicted"/>
<dbReference type="STRING" id="292459.STH1839"/>
<evidence type="ECO:0000313" key="1">
    <source>
        <dbReference type="EMBL" id="BAD40824.1"/>
    </source>
</evidence>
<keyword evidence="2" id="KW-1185">Reference proteome</keyword>
<name>Q67NB9_SYMTH</name>
<dbReference type="KEGG" id="sth:STH1839"/>
<protein>
    <submittedName>
        <fullName evidence="1">Uncharacterized protein</fullName>
    </submittedName>
</protein>
<dbReference type="HOGENOM" id="CLU_3012645_0_0_9"/>
<gene>
    <name evidence="1" type="ordered locus">STH1839</name>
</gene>
<dbReference type="EMBL" id="AP006840">
    <property type="protein sequence ID" value="BAD40824.1"/>
    <property type="molecule type" value="Genomic_DNA"/>
</dbReference>
<organism evidence="1 2">
    <name type="scientific">Symbiobacterium thermophilum (strain DSM 24528 / JCM 14929 / IAM 14863 / T)</name>
    <dbReference type="NCBI Taxonomy" id="292459"/>
    <lineage>
        <taxon>Bacteria</taxon>
        <taxon>Bacillati</taxon>
        <taxon>Bacillota</taxon>
        <taxon>Clostridia</taxon>
        <taxon>Eubacteriales</taxon>
        <taxon>Symbiobacteriaceae</taxon>
        <taxon>Symbiobacterium</taxon>
    </lineage>
</organism>